<dbReference type="AlphaFoldDB" id="A0A6J8DJS4"/>
<accession>A0A6J8DJS4</accession>
<dbReference type="Proteomes" id="UP000507470">
    <property type="component" value="Unassembled WGS sequence"/>
</dbReference>
<gene>
    <name evidence="2" type="ORF">MCOR_41771</name>
</gene>
<reference evidence="2 3" key="1">
    <citation type="submission" date="2020-06" db="EMBL/GenBank/DDBJ databases">
        <authorList>
            <person name="Li R."/>
            <person name="Bekaert M."/>
        </authorList>
    </citation>
    <scope>NUCLEOTIDE SEQUENCE [LARGE SCALE GENOMIC DNA]</scope>
    <source>
        <strain evidence="3">wild</strain>
    </source>
</reference>
<dbReference type="EMBL" id="CACVKT020007531">
    <property type="protein sequence ID" value="CAC5408369.1"/>
    <property type="molecule type" value="Genomic_DNA"/>
</dbReference>
<keyword evidence="3" id="KW-1185">Reference proteome</keyword>
<evidence type="ECO:0000313" key="2">
    <source>
        <dbReference type="EMBL" id="CAC5408369.1"/>
    </source>
</evidence>
<evidence type="ECO:0000313" key="3">
    <source>
        <dbReference type="Proteomes" id="UP000507470"/>
    </source>
</evidence>
<protein>
    <submittedName>
        <fullName evidence="2">THSD4</fullName>
    </submittedName>
</protein>
<feature type="signal peptide" evidence="1">
    <location>
        <begin position="1"/>
        <end position="22"/>
    </location>
</feature>
<proteinExistence type="predicted"/>
<organism evidence="2 3">
    <name type="scientific">Mytilus coruscus</name>
    <name type="common">Sea mussel</name>
    <dbReference type="NCBI Taxonomy" id="42192"/>
    <lineage>
        <taxon>Eukaryota</taxon>
        <taxon>Metazoa</taxon>
        <taxon>Spiralia</taxon>
        <taxon>Lophotrochozoa</taxon>
        <taxon>Mollusca</taxon>
        <taxon>Bivalvia</taxon>
        <taxon>Autobranchia</taxon>
        <taxon>Pteriomorphia</taxon>
        <taxon>Mytilida</taxon>
        <taxon>Mytiloidea</taxon>
        <taxon>Mytilidae</taxon>
        <taxon>Mytilinae</taxon>
        <taxon>Mytilus</taxon>
    </lineage>
</organism>
<dbReference type="OrthoDB" id="10278775at2759"/>
<evidence type="ECO:0000256" key="1">
    <source>
        <dbReference type="SAM" id="SignalP"/>
    </source>
</evidence>
<name>A0A6J8DJS4_MYTCO</name>
<sequence length="378" mass="41752">MKHKIALLLCFIYGINVFTVTSTPVFMGTCEDSGVMIASGEIDCKYLENPSAYNIHKNPERFCMQYQKECCVTCTRLKQNGYYTTKSTAVSHTSTKALSPLSVKPTKACIDAGVWIDGLVECSYLERPSSYNIHKNPAGFCHKYFNECCVTCSKLKQKGYTAVESASIVPTVVSHTLAKASTPLSVQPTEACIDTEVWLGDGLVECSFLEQPSSYNIHKNPVGFCHKYFNECCATCTKLKQKWYTTMGSASIVPTVVSHTSAKASTPLSVRPTEACKDTGVWIGDGLVECSYLERPSSFNIHKNPAGFCQKYFNKCCATCSKLKQNGIMTLKYATEKTTESTSTTEKPKSLKTTAYEHLKLPNFVIMIINFAFKVISG</sequence>
<feature type="chain" id="PRO_5026654891" evidence="1">
    <location>
        <begin position="23"/>
        <end position="378"/>
    </location>
</feature>
<keyword evidence="1" id="KW-0732">Signal</keyword>